<comment type="caution">
    <text evidence="1">The sequence shown here is derived from an EMBL/GenBank/DDBJ whole genome shotgun (WGS) entry which is preliminary data.</text>
</comment>
<dbReference type="AlphaFoldDB" id="X7EE70"/>
<gene>
    <name evidence="1" type="ORF">OCH239_10735</name>
</gene>
<evidence type="ECO:0000313" key="1">
    <source>
        <dbReference type="EMBL" id="ETX13388.1"/>
    </source>
</evidence>
<proteinExistence type="predicted"/>
<dbReference type="EMBL" id="JALZ01000028">
    <property type="protein sequence ID" value="ETX13388.1"/>
    <property type="molecule type" value="Genomic_DNA"/>
</dbReference>
<organism evidence="1 2">
    <name type="scientific">Roseivivax halodurans JCM 10272</name>
    <dbReference type="NCBI Taxonomy" id="1449350"/>
    <lineage>
        <taxon>Bacteria</taxon>
        <taxon>Pseudomonadati</taxon>
        <taxon>Pseudomonadota</taxon>
        <taxon>Alphaproteobacteria</taxon>
        <taxon>Rhodobacterales</taxon>
        <taxon>Roseobacteraceae</taxon>
        <taxon>Roseivivax</taxon>
    </lineage>
</organism>
<name>X7EE70_9RHOB</name>
<accession>X7EE70</accession>
<sequence length="97" mass="11156">MAADKGLKWSTEQLWGGGVRSRLILAGDVGREGLTDIRRQGDPCDSTGPVLVWDRRCQRDVVRSGKDAYEVEHIWANHYERFEAFFPQRSEFDSTRN</sequence>
<keyword evidence="2" id="KW-1185">Reference proteome</keyword>
<dbReference type="Proteomes" id="UP000022447">
    <property type="component" value="Unassembled WGS sequence"/>
</dbReference>
<reference evidence="1 2" key="1">
    <citation type="submission" date="2014-01" db="EMBL/GenBank/DDBJ databases">
        <title>Roseivivax halodurans JCM 10272 Genome Sequencing.</title>
        <authorList>
            <person name="Lai Q."/>
            <person name="Li G."/>
            <person name="Shao Z."/>
        </authorList>
    </citation>
    <scope>NUCLEOTIDE SEQUENCE [LARGE SCALE GENOMIC DNA]</scope>
    <source>
        <strain evidence="1 2">JCM 10272</strain>
    </source>
</reference>
<protein>
    <submittedName>
        <fullName evidence="1">Uncharacterized protein</fullName>
    </submittedName>
</protein>
<evidence type="ECO:0000313" key="2">
    <source>
        <dbReference type="Proteomes" id="UP000022447"/>
    </source>
</evidence>